<sequence>MADIADIANDHVLQQQEQRLAARKPAVVEISEECHQCGDPIPPARLVALAGQGCVHCIECQTILEAQRR</sequence>
<keyword evidence="7" id="KW-1185">Reference proteome</keyword>
<keyword evidence="3" id="KW-0862">Zinc</keyword>
<protein>
    <recommendedName>
        <fullName evidence="5">Zinc finger DksA/TraR C4-type domain-containing protein</fullName>
    </recommendedName>
</protein>
<dbReference type="STRING" id="1301098.PKB_1268"/>
<dbReference type="KEGG" id="pkc:PKB_1268"/>
<evidence type="ECO:0000259" key="5">
    <source>
        <dbReference type="Pfam" id="PF01258"/>
    </source>
</evidence>
<dbReference type="RefSeq" id="WP_043249972.1">
    <property type="nucleotide sequence ID" value="NZ_HG322950.1"/>
</dbReference>
<proteinExistence type="predicted"/>
<evidence type="ECO:0000256" key="2">
    <source>
        <dbReference type="ARBA" id="ARBA00022771"/>
    </source>
</evidence>
<dbReference type="AlphaFoldDB" id="A0A024HDV9"/>
<evidence type="ECO:0000256" key="4">
    <source>
        <dbReference type="PROSITE-ProRule" id="PRU00510"/>
    </source>
</evidence>
<dbReference type="HOGENOM" id="CLU_158637_1_0_6"/>
<dbReference type="EMBL" id="HG322950">
    <property type="protein sequence ID" value="CDF82633.1"/>
    <property type="molecule type" value="Genomic_DNA"/>
</dbReference>
<gene>
    <name evidence="6" type="ORF">PKB_1268</name>
</gene>
<dbReference type="Proteomes" id="UP000025241">
    <property type="component" value="Chromosome I"/>
</dbReference>
<evidence type="ECO:0000313" key="6">
    <source>
        <dbReference type="EMBL" id="CDF82633.1"/>
    </source>
</evidence>
<reference evidence="6 7" key="2">
    <citation type="submission" date="2014-05" db="EMBL/GenBank/DDBJ databases">
        <title>Genome sequence of the 3-chlorobenzoate degrading bacterium Pseudomonas knackmussii B13 shows multiple evidence for horizontal gene transfer.</title>
        <authorList>
            <person name="Miyazaki R."/>
            <person name="Bertelli C."/>
            <person name="Falquet L."/>
            <person name="Robinson-Rechavi M."/>
            <person name="Gharib W."/>
            <person name="Roy S."/>
            <person name="Van der Meer J.R."/>
        </authorList>
    </citation>
    <scope>NUCLEOTIDE SEQUENCE [LARGE SCALE GENOMIC DNA]</scope>
    <source>
        <strain evidence="6 7">B13</strain>
    </source>
</reference>
<accession>A0A024HDV9</accession>
<keyword evidence="1" id="KW-0479">Metal-binding</keyword>
<reference evidence="6 7" key="1">
    <citation type="submission" date="2013-03" db="EMBL/GenBank/DDBJ databases">
        <authorList>
            <person name="Linke B."/>
        </authorList>
    </citation>
    <scope>NUCLEOTIDE SEQUENCE [LARGE SCALE GENOMIC DNA]</scope>
    <source>
        <strain evidence="6 7">B13</strain>
    </source>
</reference>
<name>A0A024HDV9_PSEKB</name>
<comment type="caution">
    <text evidence="4">Lacks conserved residue(s) required for the propagation of feature annotation.</text>
</comment>
<feature type="domain" description="Zinc finger DksA/TraR C4-type" evidence="5">
    <location>
        <begin position="33"/>
        <end position="65"/>
    </location>
</feature>
<dbReference type="PATRIC" id="fig|1301098.3.peg.1273"/>
<keyword evidence="2" id="KW-0863">Zinc-finger</keyword>
<dbReference type="Pfam" id="PF01258">
    <property type="entry name" value="zf-dskA_traR"/>
    <property type="match status" value="1"/>
</dbReference>
<dbReference type="OrthoDB" id="962301at2"/>
<dbReference type="PROSITE" id="PS51128">
    <property type="entry name" value="ZF_DKSA_2"/>
    <property type="match status" value="1"/>
</dbReference>
<evidence type="ECO:0000313" key="7">
    <source>
        <dbReference type="Proteomes" id="UP000025241"/>
    </source>
</evidence>
<evidence type="ECO:0000256" key="3">
    <source>
        <dbReference type="ARBA" id="ARBA00022833"/>
    </source>
</evidence>
<organism evidence="6 7">
    <name type="scientific">Pseudomonas knackmussii (strain DSM 6978 / CCUG 54928 / LMG 23759 / B13)</name>
    <dbReference type="NCBI Taxonomy" id="1301098"/>
    <lineage>
        <taxon>Bacteria</taxon>
        <taxon>Pseudomonadati</taxon>
        <taxon>Pseudomonadota</taxon>
        <taxon>Gammaproteobacteria</taxon>
        <taxon>Pseudomonadales</taxon>
        <taxon>Pseudomonadaceae</taxon>
        <taxon>Pseudomonas</taxon>
    </lineage>
</organism>
<evidence type="ECO:0000256" key="1">
    <source>
        <dbReference type="ARBA" id="ARBA00022723"/>
    </source>
</evidence>
<dbReference type="GO" id="GO:0008270">
    <property type="term" value="F:zinc ion binding"/>
    <property type="evidence" value="ECO:0007669"/>
    <property type="project" value="UniProtKB-KW"/>
</dbReference>
<dbReference type="InterPro" id="IPR000962">
    <property type="entry name" value="Znf_DskA_TraR"/>
</dbReference>